<dbReference type="OMA" id="NINICKK"/>
<dbReference type="VEuPathDB" id="CryptoDB:CMU_002820"/>
<proteinExistence type="predicted"/>
<dbReference type="Gene3D" id="3.10.110.10">
    <property type="entry name" value="Ubiquitin Conjugating Enzyme"/>
    <property type="match status" value="1"/>
</dbReference>
<organism evidence="2 3">
    <name type="scientific">Cryptosporidium muris (strain RN66)</name>
    <dbReference type="NCBI Taxonomy" id="441375"/>
    <lineage>
        <taxon>Eukaryota</taxon>
        <taxon>Sar</taxon>
        <taxon>Alveolata</taxon>
        <taxon>Apicomplexa</taxon>
        <taxon>Conoidasida</taxon>
        <taxon>Coccidia</taxon>
        <taxon>Eucoccidiorida</taxon>
        <taxon>Eimeriorina</taxon>
        <taxon>Cryptosporidiidae</taxon>
        <taxon>Cryptosporidium</taxon>
    </lineage>
</organism>
<dbReference type="Proteomes" id="UP000001460">
    <property type="component" value="Unassembled WGS sequence"/>
</dbReference>
<dbReference type="InterPro" id="IPR000608">
    <property type="entry name" value="UBC"/>
</dbReference>
<dbReference type="GeneID" id="6997982"/>
<dbReference type="RefSeq" id="XP_002142801.1">
    <property type="nucleotide sequence ID" value="XM_002142765.1"/>
</dbReference>
<evidence type="ECO:0000313" key="2">
    <source>
        <dbReference type="EMBL" id="EEA08452.1"/>
    </source>
</evidence>
<dbReference type="EMBL" id="DS989740">
    <property type="protein sequence ID" value="EEA08452.1"/>
    <property type="molecule type" value="Genomic_DNA"/>
</dbReference>
<gene>
    <name evidence="2" type="ORF">CMU_002820</name>
</gene>
<name>B6AJR1_CRYMR</name>
<dbReference type="SUPFAM" id="SSF54495">
    <property type="entry name" value="UBC-like"/>
    <property type="match status" value="1"/>
</dbReference>
<keyword evidence="3" id="KW-1185">Reference proteome</keyword>
<accession>B6AJR1</accession>
<evidence type="ECO:0000313" key="3">
    <source>
        <dbReference type="Proteomes" id="UP000001460"/>
    </source>
</evidence>
<dbReference type="Pfam" id="PF00179">
    <property type="entry name" value="UQ_con"/>
    <property type="match status" value="1"/>
</dbReference>
<reference evidence="2" key="1">
    <citation type="submission" date="2008-06" db="EMBL/GenBank/DDBJ databases">
        <authorList>
            <person name="Lorenzi H."/>
            <person name="Inman J."/>
            <person name="Miller J."/>
            <person name="Schobel S."/>
            <person name="Amedeo P."/>
            <person name="Caler E.V."/>
            <person name="da Silva J."/>
        </authorList>
    </citation>
    <scope>NUCLEOTIDE SEQUENCE [LARGE SCALE GENOMIC DNA]</scope>
    <source>
        <strain evidence="2">RN66</strain>
    </source>
</reference>
<dbReference type="OrthoDB" id="344052at2759"/>
<dbReference type="AlphaFoldDB" id="B6AJR1"/>
<dbReference type="InterPro" id="IPR016135">
    <property type="entry name" value="UBQ-conjugating_enzyme/RWD"/>
</dbReference>
<evidence type="ECO:0000259" key="1">
    <source>
        <dbReference type="Pfam" id="PF00179"/>
    </source>
</evidence>
<sequence>MIGQLLNVAKKSFTYIIGKRGDLVCVKDIHKNRIKNEIEQLRSNQCPLSNCEIIGYNGQGSLNCHYHVHKVIMDDAQNTSIRNHWILIDISIVLEKVEKFQDNRVNVEILLYKDFPFSPPDIIFPKTFCFPSLSDGRSYISDILHYEWSPSITLLSLINKIQDFLLDYHSYTECIGYSDIYIGSYRSVLCFNYQCTDSVIYPIYGFQLDINPETYKNCISRKIQKLNINICKKSTLRITDRLYNSFLPIPLNKYGITRQSSTWRLDESSLIVDLVFSRTNIMICDSTLTIVESGINNITNSSTSSYSESTSLQGSIILWMYISAITHIIDHTGKLLWGYHGTVPQLINDKISSSLLEGCCILVISYDPSFDKSAITLFKSNEIIQIPKMNTNPTILQLKFHNNKSEHEQNCCLSFMNAIITKISKLGNNFPNIYNSNWDTDFQIEYLTNLVKTYESCILDSNIIDKNSSHMLPCIIYRWLVLSSKLVEILAHLEEDQDNNKNEIEELVTQEHEDNRKTIELLKSQQLVSRMQQILVNPIVKNILNKVSKNNVTVIDKCSQEDMRYDQKSEDDIKHIDDGINIKYSDEYKDNEDIKDNDDIKNNKDIKDNNDIKDNDKFDNYTLNNSIYSENFTDKQLNIIDNQLNAIDRDHSEDSYST</sequence>
<feature type="domain" description="UBC core" evidence="1">
    <location>
        <begin position="85"/>
        <end position="167"/>
    </location>
</feature>
<protein>
    <recommendedName>
        <fullName evidence="1">UBC core domain-containing protein</fullName>
    </recommendedName>
</protein>